<dbReference type="EMBL" id="JARQZJ010000001">
    <property type="protein sequence ID" value="KAK9869299.1"/>
    <property type="molecule type" value="Genomic_DNA"/>
</dbReference>
<dbReference type="AlphaFoldDB" id="A0AAW1THW3"/>
<proteinExistence type="predicted"/>
<evidence type="ECO:0000313" key="2">
    <source>
        <dbReference type="Proteomes" id="UP001431783"/>
    </source>
</evidence>
<comment type="caution">
    <text evidence="1">The sequence shown here is derived from an EMBL/GenBank/DDBJ whole genome shotgun (WGS) entry which is preliminary data.</text>
</comment>
<organism evidence="1 2">
    <name type="scientific">Henosepilachna vigintioctopunctata</name>
    <dbReference type="NCBI Taxonomy" id="420089"/>
    <lineage>
        <taxon>Eukaryota</taxon>
        <taxon>Metazoa</taxon>
        <taxon>Ecdysozoa</taxon>
        <taxon>Arthropoda</taxon>
        <taxon>Hexapoda</taxon>
        <taxon>Insecta</taxon>
        <taxon>Pterygota</taxon>
        <taxon>Neoptera</taxon>
        <taxon>Endopterygota</taxon>
        <taxon>Coleoptera</taxon>
        <taxon>Polyphaga</taxon>
        <taxon>Cucujiformia</taxon>
        <taxon>Coccinelloidea</taxon>
        <taxon>Coccinellidae</taxon>
        <taxon>Epilachninae</taxon>
        <taxon>Epilachnini</taxon>
        <taxon>Henosepilachna</taxon>
    </lineage>
</organism>
<dbReference type="InterPro" id="IPR046349">
    <property type="entry name" value="C1-like_sf"/>
</dbReference>
<sequence length="172" mass="19313">MFGLLNKFAVQTISGQYFLGTFASANKHRNNTIIAQMASGTYRSVLAPGKMCRRCNNMPLNGIKCVKCGSLNHPGCVEYLKNAIKLSDESLICCEVENPLNDSTKSFNSANNGEENETVSIINVEQTELQHLKELLNHKDMIIKHMQEVIVSLRSHIIMHEKYENLKKNKSA</sequence>
<name>A0AAW1THW3_9CUCU</name>
<evidence type="ECO:0008006" key="3">
    <source>
        <dbReference type="Google" id="ProtNLM"/>
    </source>
</evidence>
<evidence type="ECO:0000313" key="1">
    <source>
        <dbReference type="EMBL" id="KAK9869299.1"/>
    </source>
</evidence>
<reference evidence="1 2" key="1">
    <citation type="submission" date="2023-03" db="EMBL/GenBank/DDBJ databases">
        <title>Genome insight into feeding habits of ladybird beetles.</title>
        <authorList>
            <person name="Li H.-S."/>
            <person name="Huang Y.-H."/>
            <person name="Pang H."/>
        </authorList>
    </citation>
    <scope>NUCLEOTIDE SEQUENCE [LARGE SCALE GENOMIC DNA]</scope>
    <source>
        <strain evidence="1">SYSU_2023b</strain>
        <tissue evidence="1">Whole body</tissue>
    </source>
</reference>
<dbReference type="Proteomes" id="UP001431783">
    <property type="component" value="Unassembled WGS sequence"/>
</dbReference>
<protein>
    <recommendedName>
        <fullName evidence="3">Phorbol-ester/DAG-type domain-containing protein</fullName>
    </recommendedName>
</protein>
<gene>
    <name evidence="1" type="ORF">WA026_003051</name>
</gene>
<keyword evidence="2" id="KW-1185">Reference proteome</keyword>
<dbReference type="SUPFAM" id="SSF57889">
    <property type="entry name" value="Cysteine-rich domain"/>
    <property type="match status" value="1"/>
</dbReference>
<accession>A0AAW1THW3</accession>